<comment type="caution">
    <text evidence="2">The sequence shown here is derived from an EMBL/GenBank/DDBJ whole genome shotgun (WGS) entry which is preliminary data.</text>
</comment>
<evidence type="ECO:0000256" key="1">
    <source>
        <dbReference type="SAM" id="MobiDB-lite"/>
    </source>
</evidence>
<sequence>MVKVATAKFAATKKKNNDKTDNQHASSNKQTLKEMQEKEYPFPNSDVPHIFDEFLVRQLIQLTQPKCMEEVEKTNNPKYCKYHWIMGYPIKKYFVFKEKIMALAKEEKIVLDTKDVTNSNLVSIMVTGIMPDEPLKHEMKIAYAISCEEESQNAALCCTTITFTDEDLLLGSKPYNRPLFISGFMQEQKVNSILIDGGSTINIIPKSTMKRLGIPIKDVSRSFNQDRQKAIGMIRLDFMIWELKANPGKTSLEEAHGEFKGMFDPKSYKLLKKLGFDFSNLRSLDKLQYELMGKKVHGVTQGQ</sequence>
<accession>A0A2G9G1C6</accession>
<reference evidence="3" key="1">
    <citation type="journal article" date="2018" name="Gigascience">
        <title>Genome assembly of the Pink Ipe (Handroanthus impetiginosus, Bignoniaceae), a highly valued, ecologically keystone Neotropical timber forest tree.</title>
        <authorList>
            <person name="Silva-Junior O.B."/>
            <person name="Grattapaglia D."/>
            <person name="Novaes E."/>
            <person name="Collevatti R.G."/>
        </authorList>
    </citation>
    <scope>NUCLEOTIDE SEQUENCE [LARGE SCALE GENOMIC DNA]</scope>
    <source>
        <strain evidence="3">cv. UFG-1</strain>
    </source>
</reference>
<evidence type="ECO:0000313" key="2">
    <source>
        <dbReference type="EMBL" id="PIM98934.1"/>
    </source>
</evidence>
<keyword evidence="3" id="KW-1185">Reference proteome</keyword>
<gene>
    <name evidence="2" type="ORF">CDL12_28577</name>
</gene>
<organism evidence="2 3">
    <name type="scientific">Handroanthus impetiginosus</name>
    <dbReference type="NCBI Taxonomy" id="429701"/>
    <lineage>
        <taxon>Eukaryota</taxon>
        <taxon>Viridiplantae</taxon>
        <taxon>Streptophyta</taxon>
        <taxon>Embryophyta</taxon>
        <taxon>Tracheophyta</taxon>
        <taxon>Spermatophyta</taxon>
        <taxon>Magnoliopsida</taxon>
        <taxon>eudicotyledons</taxon>
        <taxon>Gunneridae</taxon>
        <taxon>Pentapetalae</taxon>
        <taxon>asterids</taxon>
        <taxon>lamiids</taxon>
        <taxon>Lamiales</taxon>
        <taxon>Bignoniaceae</taxon>
        <taxon>Crescentiina</taxon>
        <taxon>Tabebuia alliance</taxon>
        <taxon>Handroanthus</taxon>
    </lineage>
</organism>
<proteinExistence type="predicted"/>
<protein>
    <submittedName>
        <fullName evidence="2">Uncharacterized protein</fullName>
    </submittedName>
</protein>
<dbReference type="AlphaFoldDB" id="A0A2G9G1C6"/>
<feature type="region of interest" description="Disordered" evidence="1">
    <location>
        <begin position="12"/>
        <end position="33"/>
    </location>
</feature>
<dbReference type="EMBL" id="NKXS01007954">
    <property type="protein sequence ID" value="PIM98934.1"/>
    <property type="molecule type" value="Genomic_DNA"/>
</dbReference>
<name>A0A2G9G1C6_9LAMI</name>
<evidence type="ECO:0000313" key="3">
    <source>
        <dbReference type="Proteomes" id="UP000231279"/>
    </source>
</evidence>
<dbReference type="OrthoDB" id="912142at2759"/>
<dbReference type="Proteomes" id="UP000231279">
    <property type="component" value="Unassembled WGS sequence"/>
</dbReference>